<feature type="non-terminal residue" evidence="3">
    <location>
        <position position="1"/>
    </location>
</feature>
<dbReference type="EMBL" id="JAHWGI010000452">
    <property type="protein sequence ID" value="KAK3915703.1"/>
    <property type="molecule type" value="Genomic_DNA"/>
</dbReference>
<dbReference type="PRINTS" id="PR01217">
    <property type="entry name" value="PRICHEXTENSN"/>
</dbReference>
<keyword evidence="4" id="KW-1185">Reference proteome</keyword>
<dbReference type="AlphaFoldDB" id="A0AAE1HB49"/>
<proteinExistence type="predicted"/>
<comment type="caution">
    <text evidence="3">The sequence shown here is derived from an EMBL/GenBank/DDBJ whole genome shotgun (WGS) entry which is preliminary data.</text>
</comment>
<evidence type="ECO:0000256" key="1">
    <source>
        <dbReference type="SAM" id="MobiDB-lite"/>
    </source>
</evidence>
<reference evidence="3" key="2">
    <citation type="journal article" date="2023" name="BMC Genomics">
        <title>Pest status, molecular evolution, and epigenetic factors derived from the genome assembly of Frankliniella fusca, a thysanopteran phytovirus vector.</title>
        <authorList>
            <person name="Catto M.A."/>
            <person name="Labadie P.E."/>
            <person name="Jacobson A.L."/>
            <person name="Kennedy G.G."/>
            <person name="Srinivasan R."/>
            <person name="Hunt B.G."/>
        </authorList>
    </citation>
    <scope>NUCLEOTIDE SEQUENCE</scope>
    <source>
        <strain evidence="3">PL_HMW_Pooled</strain>
    </source>
</reference>
<feature type="region of interest" description="Disordered" evidence="1">
    <location>
        <begin position="549"/>
        <end position="778"/>
    </location>
</feature>
<dbReference type="PANTHER" id="PTHR24216">
    <property type="entry name" value="PAXILLIN-RELATED"/>
    <property type="match status" value="1"/>
</dbReference>
<dbReference type="PANTHER" id="PTHR24216:SF65">
    <property type="entry name" value="PAXILLIN-LIKE PROTEIN 1"/>
    <property type="match status" value="1"/>
</dbReference>
<sequence length="778" mass="85149">MPTLRILLDVLGEGPTASLRERVKKKEKKRRHRYLTRRNAYPSTALPVGQLASVSQSCRISARSRPRTMEPEPMREVLVGQHDGTVWSRSDGRWYHRRGQNADGTYSFKCHKRACNGRVRADADGRHVRTLTPHNPTCVPDHFYLTFRTYLSEIHLRCADIPLRMVHHTVGQLVHRAPEGIRGRLDADRVRRAVLDRRRADKPPPPRTIEEMDRVLRSPQYEHLGRSRDGEQALYDGMLGPPGARVLLWVFRNVLAFISADYPLFSDATFDIVPALPIGLHQLFVVVTTYLDHVIPVAYALMMRKDEPSYTHIIRRLQELGLSALAVTTDYELAQMNAWRTVFGAGHPGVAFQISGCLVHHTRAVWGSVGRLALRPLVEANRDARKCVRLLGTLPRLPANSIGAGFNTVKRWARERGVYEGLYPLFAYYYQQWLVIVTPRRLTTHGRYHTSTNVVETHHHHLNVLANAHRVNAWDLCEIFQRTHGESVAVIAAAEEGRNTGRLRDRRNVEMARTIRRAEDQLAGGITVIQFLERLSHLMDNLAPQMAAVAEEEERRFPPAPPGGWPHPPQPDDPHMAGVPAPPSPPPGPPPPPPGPPPPGPPPPPPGPPPPGPPPPGPPPPGPPPPGPEPPRTPPPGTPPPPPPSPGPPSPRPQPPPPPTPPGPPGPFGPHPPPAGPPAPPRRVPGPHGSPPLRAPTPPPGRQGLAAGPAPRHDNVHPFGRLGRGRALDAPAPVARGRGRGRGRALPSPPHPPGPPGRAVLQPGGLPAQLQLEAAPAE</sequence>
<feature type="compositionally biased region" description="Low complexity" evidence="1">
    <location>
        <begin position="761"/>
        <end position="778"/>
    </location>
</feature>
<gene>
    <name evidence="3" type="ORF">KUF71_007555</name>
    <name evidence="2" type="ORF">KUF71_025022</name>
</gene>
<evidence type="ECO:0000313" key="2">
    <source>
        <dbReference type="EMBL" id="KAK3915703.1"/>
    </source>
</evidence>
<feature type="compositionally biased region" description="Pro residues" evidence="1">
    <location>
        <begin position="747"/>
        <end position="756"/>
    </location>
</feature>
<feature type="compositionally biased region" description="Pro residues" evidence="1">
    <location>
        <begin position="580"/>
        <end position="701"/>
    </location>
</feature>
<name>A0AAE1HB49_9NEOP</name>
<dbReference type="EMBL" id="JAHWGI010000886">
    <property type="protein sequence ID" value="KAK3918134.1"/>
    <property type="molecule type" value="Genomic_DNA"/>
</dbReference>
<organism evidence="3 4">
    <name type="scientific">Frankliniella fusca</name>
    <dbReference type="NCBI Taxonomy" id="407009"/>
    <lineage>
        <taxon>Eukaryota</taxon>
        <taxon>Metazoa</taxon>
        <taxon>Ecdysozoa</taxon>
        <taxon>Arthropoda</taxon>
        <taxon>Hexapoda</taxon>
        <taxon>Insecta</taxon>
        <taxon>Pterygota</taxon>
        <taxon>Neoptera</taxon>
        <taxon>Paraneoptera</taxon>
        <taxon>Thysanoptera</taxon>
        <taxon>Terebrantia</taxon>
        <taxon>Thripoidea</taxon>
        <taxon>Thripidae</taxon>
        <taxon>Frankliniella</taxon>
    </lineage>
</organism>
<protein>
    <submittedName>
        <fullName evidence="3">Titin</fullName>
    </submittedName>
</protein>
<feature type="compositionally biased region" description="Pro residues" evidence="1">
    <location>
        <begin position="558"/>
        <end position="569"/>
    </location>
</feature>
<dbReference type="Proteomes" id="UP001219518">
    <property type="component" value="Unassembled WGS sequence"/>
</dbReference>
<evidence type="ECO:0000313" key="4">
    <source>
        <dbReference type="Proteomes" id="UP001219518"/>
    </source>
</evidence>
<accession>A0AAE1HB49</accession>
<reference evidence="3" key="1">
    <citation type="submission" date="2021-07" db="EMBL/GenBank/DDBJ databases">
        <authorList>
            <person name="Catto M.A."/>
            <person name="Jacobson A."/>
            <person name="Kennedy G."/>
            <person name="Labadie P."/>
            <person name="Hunt B.G."/>
            <person name="Srinivasan R."/>
        </authorList>
    </citation>
    <scope>NUCLEOTIDE SEQUENCE</scope>
    <source>
        <strain evidence="3">PL_HMW_Pooled</strain>
        <tissue evidence="3">Head</tissue>
    </source>
</reference>
<evidence type="ECO:0000313" key="3">
    <source>
        <dbReference type="EMBL" id="KAK3918134.1"/>
    </source>
</evidence>